<accession>A0ABU1UNT2</accession>
<reference evidence="1 2" key="1">
    <citation type="submission" date="2023-07" db="EMBL/GenBank/DDBJ databases">
        <title>Sorghum-associated microbial communities from plants grown in Nebraska, USA.</title>
        <authorList>
            <person name="Schachtman D."/>
        </authorList>
    </citation>
    <scope>NUCLEOTIDE SEQUENCE [LARGE SCALE GENOMIC DNA]</scope>
    <source>
        <strain evidence="1 2">BE248</strain>
    </source>
</reference>
<dbReference type="EMBL" id="JAVDWH010000001">
    <property type="protein sequence ID" value="MDR7086827.1"/>
    <property type="molecule type" value="Genomic_DNA"/>
</dbReference>
<sequence>MGVLSGSRGSKEFMEILTGSESFSSDIAHPDV</sequence>
<organism evidence="1 2">
    <name type="scientific">Aeromicrobium panaciterrae</name>
    <dbReference type="NCBI Taxonomy" id="363861"/>
    <lineage>
        <taxon>Bacteria</taxon>
        <taxon>Bacillati</taxon>
        <taxon>Actinomycetota</taxon>
        <taxon>Actinomycetes</taxon>
        <taxon>Propionibacteriales</taxon>
        <taxon>Nocardioidaceae</taxon>
        <taxon>Aeromicrobium</taxon>
    </lineage>
</organism>
<gene>
    <name evidence="1" type="ORF">J2X11_001666</name>
</gene>
<keyword evidence="2" id="KW-1185">Reference proteome</keyword>
<protein>
    <submittedName>
        <fullName evidence="1">Uncharacterized protein</fullName>
    </submittedName>
</protein>
<name>A0ABU1UNT2_9ACTN</name>
<proteinExistence type="predicted"/>
<comment type="caution">
    <text evidence="1">The sequence shown here is derived from an EMBL/GenBank/DDBJ whole genome shotgun (WGS) entry which is preliminary data.</text>
</comment>
<evidence type="ECO:0000313" key="1">
    <source>
        <dbReference type="EMBL" id="MDR7086827.1"/>
    </source>
</evidence>
<dbReference type="Proteomes" id="UP001257739">
    <property type="component" value="Unassembled WGS sequence"/>
</dbReference>
<evidence type="ECO:0000313" key="2">
    <source>
        <dbReference type="Proteomes" id="UP001257739"/>
    </source>
</evidence>